<dbReference type="Proteomes" id="UP001066276">
    <property type="component" value="Chromosome 3_2"/>
</dbReference>
<comment type="caution">
    <text evidence="1">The sequence shown here is derived from an EMBL/GenBank/DDBJ whole genome shotgun (WGS) entry which is preliminary data.</text>
</comment>
<evidence type="ECO:0000313" key="2">
    <source>
        <dbReference type="Proteomes" id="UP001066276"/>
    </source>
</evidence>
<evidence type="ECO:0000313" key="1">
    <source>
        <dbReference type="EMBL" id="KAJ1179526.1"/>
    </source>
</evidence>
<proteinExistence type="predicted"/>
<sequence>MITSDIELSNTRAWYINVKRPFSVGVSYMRSIFIRRSQEGVAWPLVTFHETEDLTVALDWSPRFDTGVRTIHLLRRDVLKFGLCSFKQRLSYGQEGWPRGGAWRSMELKRKDPEEDGGDFPDEDPWYPGTWERKPTSTHRLGRRMSSGTADHEGRVHCTEGVGRLWTPLVRRDLQPRSRRSVAVAEAYTITGLGNQC</sequence>
<organism evidence="1 2">
    <name type="scientific">Pleurodeles waltl</name>
    <name type="common">Iberian ribbed newt</name>
    <dbReference type="NCBI Taxonomy" id="8319"/>
    <lineage>
        <taxon>Eukaryota</taxon>
        <taxon>Metazoa</taxon>
        <taxon>Chordata</taxon>
        <taxon>Craniata</taxon>
        <taxon>Vertebrata</taxon>
        <taxon>Euteleostomi</taxon>
        <taxon>Amphibia</taxon>
        <taxon>Batrachia</taxon>
        <taxon>Caudata</taxon>
        <taxon>Salamandroidea</taxon>
        <taxon>Salamandridae</taxon>
        <taxon>Pleurodelinae</taxon>
        <taxon>Pleurodeles</taxon>
    </lineage>
</organism>
<gene>
    <name evidence="1" type="ORF">NDU88_004760</name>
</gene>
<name>A0AAV7TTD2_PLEWA</name>
<reference evidence="1" key="1">
    <citation type="journal article" date="2022" name="bioRxiv">
        <title>Sequencing and chromosome-scale assembly of the giantPleurodeles waltlgenome.</title>
        <authorList>
            <person name="Brown T."/>
            <person name="Elewa A."/>
            <person name="Iarovenko S."/>
            <person name="Subramanian E."/>
            <person name="Araus A.J."/>
            <person name="Petzold A."/>
            <person name="Susuki M."/>
            <person name="Suzuki K.-i.T."/>
            <person name="Hayashi T."/>
            <person name="Toyoda A."/>
            <person name="Oliveira C."/>
            <person name="Osipova E."/>
            <person name="Leigh N.D."/>
            <person name="Simon A."/>
            <person name="Yun M.H."/>
        </authorList>
    </citation>
    <scope>NUCLEOTIDE SEQUENCE</scope>
    <source>
        <strain evidence="1">20211129_DDA</strain>
        <tissue evidence="1">Liver</tissue>
    </source>
</reference>
<dbReference type="EMBL" id="JANPWB010000006">
    <property type="protein sequence ID" value="KAJ1179526.1"/>
    <property type="molecule type" value="Genomic_DNA"/>
</dbReference>
<accession>A0AAV7TTD2</accession>
<dbReference type="AlphaFoldDB" id="A0AAV7TTD2"/>
<protein>
    <submittedName>
        <fullName evidence="1">Uncharacterized protein</fullName>
    </submittedName>
</protein>
<keyword evidence="2" id="KW-1185">Reference proteome</keyword>